<dbReference type="InterPro" id="IPR036390">
    <property type="entry name" value="WH_DNA-bd_sf"/>
</dbReference>
<keyword evidence="4" id="KW-0804">Transcription</keyword>
<dbReference type="Proteomes" id="UP000642488">
    <property type="component" value="Unassembled WGS sequence"/>
</dbReference>
<gene>
    <name evidence="6" type="ORF">ILP92_07070</name>
</gene>
<dbReference type="InterPro" id="IPR005119">
    <property type="entry name" value="LysR_subst-bd"/>
</dbReference>
<dbReference type="Gene3D" id="3.40.190.10">
    <property type="entry name" value="Periplasmic binding protein-like II"/>
    <property type="match status" value="2"/>
</dbReference>
<organism evidence="6 7">
    <name type="scientific">Palleronia pontilimi</name>
    <dbReference type="NCBI Taxonomy" id="1964209"/>
    <lineage>
        <taxon>Bacteria</taxon>
        <taxon>Pseudomonadati</taxon>
        <taxon>Pseudomonadota</taxon>
        <taxon>Alphaproteobacteria</taxon>
        <taxon>Rhodobacterales</taxon>
        <taxon>Roseobacteraceae</taxon>
        <taxon>Palleronia</taxon>
    </lineage>
</organism>
<dbReference type="PROSITE" id="PS50931">
    <property type="entry name" value="HTH_LYSR"/>
    <property type="match status" value="1"/>
</dbReference>
<sequence>MVNLRNFDLNLLVIFRAILNRGSIAGAAEEVGLSPSAVSHALSRLRIMLNDELFFRTADGVQPTDRARELSADIERGLGFISTAISQQHQFEPGKARRTFTIQVADYVSGFLLPRLARRLEKEAPGVSIDILPFTISTESVWDRVDMQVRLTPGRLQPEMVRSKRLAVDEVVVLMREDHPRAGDPMTAELYAALPHVKLSQSATGTTVIEDVLSARGLRRDLQMTVASWFDIPDIVANSDLIAIAPSRLLDLDPRLATLKWAPLPLDEVVFSFDLCWDLRTEREPGQKWLRELILTLFEEDQSVHMPR</sequence>
<evidence type="ECO:0000256" key="3">
    <source>
        <dbReference type="ARBA" id="ARBA00023125"/>
    </source>
</evidence>
<dbReference type="InterPro" id="IPR036388">
    <property type="entry name" value="WH-like_DNA-bd_sf"/>
</dbReference>
<dbReference type="InterPro" id="IPR050389">
    <property type="entry name" value="LysR-type_TF"/>
</dbReference>
<evidence type="ECO:0000256" key="1">
    <source>
        <dbReference type="ARBA" id="ARBA00009437"/>
    </source>
</evidence>
<dbReference type="RefSeq" id="WP_198915669.1">
    <property type="nucleotide sequence ID" value="NZ_JAEKPD010000006.1"/>
</dbReference>
<comment type="similarity">
    <text evidence="1">Belongs to the LysR transcriptional regulatory family.</text>
</comment>
<dbReference type="SUPFAM" id="SSF46785">
    <property type="entry name" value="Winged helix' DNA-binding domain"/>
    <property type="match status" value="1"/>
</dbReference>
<name>A0A934IDL2_9RHOB</name>
<dbReference type="PANTHER" id="PTHR30118:SF15">
    <property type="entry name" value="TRANSCRIPTIONAL REGULATORY PROTEIN"/>
    <property type="match status" value="1"/>
</dbReference>
<dbReference type="PANTHER" id="PTHR30118">
    <property type="entry name" value="HTH-TYPE TRANSCRIPTIONAL REGULATOR LEUO-RELATED"/>
    <property type="match status" value="1"/>
</dbReference>
<accession>A0A934IDL2</accession>
<dbReference type="InterPro" id="IPR037402">
    <property type="entry name" value="YidZ_PBP2"/>
</dbReference>
<dbReference type="Pfam" id="PF00126">
    <property type="entry name" value="HTH_1"/>
    <property type="match status" value="1"/>
</dbReference>
<dbReference type="InterPro" id="IPR000847">
    <property type="entry name" value="LysR_HTH_N"/>
</dbReference>
<dbReference type="EMBL" id="JAEKPD010000006">
    <property type="protein sequence ID" value="MBJ3762502.1"/>
    <property type="molecule type" value="Genomic_DNA"/>
</dbReference>
<keyword evidence="7" id="KW-1185">Reference proteome</keyword>
<evidence type="ECO:0000256" key="4">
    <source>
        <dbReference type="ARBA" id="ARBA00023163"/>
    </source>
</evidence>
<dbReference type="Gene3D" id="1.10.10.10">
    <property type="entry name" value="Winged helix-like DNA-binding domain superfamily/Winged helix DNA-binding domain"/>
    <property type="match status" value="1"/>
</dbReference>
<evidence type="ECO:0000313" key="6">
    <source>
        <dbReference type="EMBL" id="MBJ3762502.1"/>
    </source>
</evidence>
<keyword evidence="2" id="KW-0805">Transcription regulation</keyword>
<comment type="caution">
    <text evidence="6">The sequence shown here is derived from an EMBL/GenBank/DDBJ whole genome shotgun (WGS) entry which is preliminary data.</text>
</comment>
<dbReference type="GO" id="GO:0003700">
    <property type="term" value="F:DNA-binding transcription factor activity"/>
    <property type="evidence" value="ECO:0007669"/>
    <property type="project" value="InterPro"/>
</dbReference>
<dbReference type="GO" id="GO:0003677">
    <property type="term" value="F:DNA binding"/>
    <property type="evidence" value="ECO:0007669"/>
    <property type="project" value="UniProtKB-KW"/>
</dbReference>
<dbReference type="Pfam" id="PF03466">
    <property type="entry name" value="LysR_substrate"/>
    <property type="match status" value="1"/>
</dbReference>
<keyword evidence="3" id="KW-0238">DNA-binding</keyword>
<evidence type="ECO:0000313" key="7">
    <source>
        <dbReference type="Proteomes" id="UP000642488"/>
    </source>
</evidence>
<dbReference type="SUPFAM" id="SSF53850">
    <property type="entry name" value="Periplasmic binding protein-like II"/>
    <property type="match status" value="1"/>
</dbReference>
<evidence type="ECO:0000259" key="5">
    <source>
        <dbReference type="PROSITE" id="PS50931"/>
    </source>
</evidence>
<dbReference type="AlphaFoldDB" id="A0A934IDL2"/>
<evidence type="ECO:0000256" key="2">
    <source>
        <dbReference type="ARBA" id="ARBA00023015"/>
    </source>
</evidence>
<reference evidence="6" key="1">
    <citation type="submission" date="2020-12" db="EMBL/GenBank/DDBJ databases">
        <title>Bacterial taxonomy.</title>
        <authorList>
            <person name="Pan X."/>
        </authorList>
    </citation>
    <scope>NUCLEOTIDE SEQUENCE</scope>
    <source>
        <strain evidence="6">KCTC 52957</strain>
    </source>
</reference>
<proteinExistence type="inferred from homology"/>
<feature type="domain" description="HTH lysR-type" evidence="5">
    <location>
        <begin position="7"/>
        <end position="64"/>
    </location>
</feature>
<dbReference type="CDD" id="cd08417">
    <property type="entry name" value="PBP2_Nitroaromatics_like"/>
    <property type="match status" value="1"/>
</dbReference>
<protein>
    <submittedName>
        <fullName evidence="6">LysR family transcriptional regulator</fullName>
    </submittedName>
</protein>